<accession>A0A0M0GEG6</accession>
<dbReference type="AlphaFoldDB" id="A0A0M0GEG6"/>
<reference evidence="4" key="1">
    <citation type="submission" date="2015-07" db="EMBL/GenBank/DDBJ databases">
        <title>Fjat-10036 dsm4.</title>
        <authorList>
            <person name="Liu B."/>
            <person name="Wang J."/>
            <person name="Zhu Y."/>
            <person name="Liu G."/>
            <person name="Chen Q."/>
            <person name="Chen Z."/>
            <person name="Lan J."/>
            <person name="Che J."/>
            <person name="Ge C."/>
            <person name="Shi H."/>
            <person name="Pan Z."/>
            <person name="Liu X."/>
        </authorList>
    </citation>
    <scope>NUCLEOTIDE SEQUENCE [LARGE SCALE GENOMIC DNA]</scope>
    <source>
        <strain evidence="4">DSM 4</strain>
    </source>
</reference>
<dbReference type="InterPro" id="IPR001347">
    <property type="entry name" value="SIS_dom"/>
</dbReference>
<dbReference type="HAMAP" id="MF_01240">
    <property type="entry name" value="UPF0309"/>
    <property type="match status" value="1"/>
</dbReference>
<protein>
    <recommendedName>
        <fullName evidence="1">UPF0309 protein AF332_16530</fullName>
    </recommendedName>
</protein>
<dbReference type="Gene3D" id="3.40.50.10490">
    <property type="entry name" value="Glucose-6-phosphate isomerase like protein, domain 1"/>
    <property type="match status" value="1"/>
</dbReference>
<dbReference type="PANTHER" id="PTHR30390:SF7">
    <property type="entry name" value="PHOSPHOHEPTOSE ISOMERASE"/>
    <property type="match status" value="1"/>
</dbReference>
<name>A0A0M0GEG6_SPOGL</name>
<dbReference type="InterPro" id="IPR046348">
    <property type="entry name" value="SIS_dom_sf"/>
</dbReference>
<evidence type="ECO:0000313" key="4">
    <source>
        <dbReference type="Proteomes" id="UP000037109"/>
    </source>
</evidence>
<dbReference type="InterPro" id="IPR035472">
    <property type="entry name" value="RpiR-like_SIS"/>
</dbReference>
<evidence type="ECO:0000313" key="3">
    <source>
        <dbReference type="EMBL" id="KON88249.1"/>
    </source>
</evidence>
<dbReference type="InterPro" id="IPR050099">
    <property type="entry name" value="SIS_GmhA/DiaA_subfam"/>
</dbReference>
<comment type="caution">
    <text evidence="3">The sequence shown here is derived from an EMBL/GenBank/DDBJ whole genome shotgun (WGS) entry which is preliminary data.</text>
</comment>
<evidence type="ECO:0000259" key="2">
    <source>
        <dbReference type="PROSITE" id="PS51464"/>
    </source>
</evidence>
<dbReference type="PROSITE" id="PS51464">
    <property type="entry name" value="SIS"/>
    <property type="match status" value="1"/>
</dbReference>
<dbReference type="InterPro" id="IPR022951">
    <property type="entry name" value="UPF0309"/>
</dbReference>
<dbReference type="GO" id="GO:1901135">
    <property type="term" value="P:carbohydrate derivative metabolic process"/>
    <property type="evidence" value="ECO:0007669"/>
    <property type="project" value="InterPro"/>
</dbReference>
<sequence length="245" mass="26653">MLEKYLNDIKELLTLVEKEESQKIKNAARALAECIKNNGIIHVFGCGHSHMLGEELFYRAGGLAPIKPIFVEDFMLHKGAVRSSLMEKQNGLAGSFMDNADIRPNDVVIVASTSGRNPVPIDVAEISKASGAFVIGITSPRYANTQSSRHINGKYLYSSVDLAIDNHIEPGDALMEHSALGIRFGSASSIIGFAIVNCLMAEAVEVMIENGCEPPIFKSGNVDGAEQHNRELVERYKSRIPLLVG</sequence>
<dbReference type="PATRIC" id="fig|1459.3.peg.3616"/>
<comment type="similarity">
    <text evidence="1">Belongs to the UPF0309 family.</text>
</comment>
<evidence type="ECO:0000256" key="1">
    <source>
        <dbReference type="HAMAP-Rule" id="MF_01240"/>
    </source>
</evidence>
<proteinExistence type="inferred from homology"/>
<organism evidence="3 4">
    <name type="scientific">Sporosarcina globispora</name>
    <name type="common">Bacillus globisporus</name>
    <dbReference type="NCBI Taxonomy" id="1459"/>
    <lineage>
        <taxon>Bacteria</taxon>
        <taxon>Bacillati</taxon>
        <taxon>Bacillota</taxon>
        <taxon>Bacilli</taxon>
        <taxon>Bacillales</taxon>
        <taxon>Caryophanaceae</taxon>
        <taxon>Sporosarcina</taxon>
    </lineage>
</organism>
<keyword evidence="4" id="KW-1185">Reference proteome</keyword>
<dbReference type="RefSeq" id="WP_053435623.1">
    <property type="nucleotide sequence ID" value="NZ_LGUF01000007.1"/>
</dbReference>
<dbReference type="EMBL" id="LGUF01000007">
    <property type="protein sequence ID" value="KON88249.1"/>
    <property type="molecule type" value="Genomic_DNA"/>
</dbReference>
<dbReference type="PANTHER" id="PTHR30390">
    <property type="entry name" value="SEDOHEPTULOSE 7-PHOSPHATE ISOMERASE / DNAA INITIATOR-ASSOCIATING FACTOR FOR REPLICATION INITIATION"/>
    <property type="match status" value="1"/>
</dbReference>
<dbReference type="Proteomes" id="UP000037109">
    <property type="component" value="Unassembled WGS sequence"/>
</dbReference>
<dbReference type="NCBIfam" id="NF002805">
    <property type="entry name" value="PRK02947.1"/>
    <property type="match status" value="1"/>
</dbReference>
<dbReference type="OrthoDB" id="9805185at2"/>
<dbReference type="Pfam" id="PF13580">
    <property type="entry name" value="SIS_2"/>
    <property type="match status" value="1"/>
</dbReference>
<dbReference type="STRING" id="1459.AF332_16530"/>
<gene>
    <name evidence="3" type="ORF">AF332_16530</name>
</gene>
<feature type="domain" description="SIS" evidence="2">
    <location>
        <begin position="31"/>
        <end position="214"/>
    </location>
</feature>
<dbReference type="SUPFAM" id="SSF53697">
    <property type="entry name" value="SIS domain"/>
    <property type="match status" value="1"/>
</dbReference>
<dbReference type="CDD" id="cd05013">
    <property type="entry name" value="SIS_RpiR"/>
    <property type="match status" value="1"/>
</dbReference>
<dbReference type="GO" id="GO:0097367">
    <property type="term" value="F:carbohydrate derivative binding"/>
    <property type="evidence" value="ECO:0007669"/>
    <property type="project" value="InterPro"/>
</dbReference>